<proteinExistence type="predicted"/>
<dbReference type="RefSeq" id="WP_073003190.1">
    <property type="nucleotide sequence ID" value="NZ_FQUM01000011.1"/>
</dbReference>
<feature type="domain" description="Pyrrolo-quinoline quinone repeat" evidence="1">
    <location>
        <begin position="90"/>
        <end position="335"/>
    </location>
</feature>
<evidence type="ECO:0000313" key="3">
    <source>
        <dbReference type="Proteomes" id="UP000184164"/>
    </source>
</evidence>
<dbReference type="SUPFAM" id="SSF50998">
    <property type="entry name" value="Quinoprotein alcohol dehydrogenase-like"/>
    <property type="match status" value="1"/>
</dbReference>
<dbReference type="InterPro" id="IPR002372">
    <property type="entry name" value="PQQ_rpt_dom"/>
</dbReference>
<gene>
    <name evidence="2" type="ORF">SAMN05444274_1119</name>
</gene>
<dbReference type="Proteomes" id="UP000184164">
    <property type="component" value="Unassembled WGS sequence"/>
</dbReference>
<dbReference type="AlphaFoldDB" id="A0A1M5F4F8"/>
<dbReference type="PROSITE" id="PS51257">
    <property type="entry name" value="PROKAR_LIPOPROTEIN"/>
    <property type="match status" value="1"/>
</dbReference>
<dbReference type="EMBL" id="FQUM01000011">
    <property type="protein sequence ID" value="SHF86268.1"/>
    <property type="molecule type" value="Genomic_DNA"/>
</dbReference>
<sequence length="410" mass="44992">MKTLNFSVFAIFVGVSLLLFSCSIEKKSEWPGWRGVNRDGVVHNFQSPEEWPAELTKVWEQNVGLCDASSVMADGRIFLHVKQGGNEVTLCLDADTGVEIWRTINNASPEVTGGAAPHPGSRSTPYISGKYIYTLGVGGALNCLNIENGDVVWKNEEYTEVPAFFVSMSPIVVDNKCIVHLGGHDSGIIVAFDAQTGEKNWTIKGEPATYSSPVLMEVGSEQVLAVQSETDLLGVSLDGDLLWKIPTPGERRFYNSSTPVVDGQNIFIAGQGIGTRSVKIEKLGDKYTWTENWYNPDFGVSFNTPVLKEGFLYGHEARLGKAFCLNAATGEVAWADTVSHNRFTSTLDLGNEILSLTANGKLLVFEPTPYKYSEKAAYKVSSTNTYAHPLVSGNRIYTKDKETFTCWEVL</sequence>
<dbReference type="PANTHER" id="PTHR34512">
    <property type="entry name" value="CELL SURFACE PROTEIN"/>
    <property type="match status" value="1"/>
</dbReference>
<dbReference type="STRING" id="1484053.SAMN05444274_1119"/>
<evidence type="ECO:0000313" key="2">
    <source>
        <dbReference type="EMBL" id="SHF86268.1"/>
    </source>
</evidence>
<protein>
    <submittedName>
        <fullName evidence="2">Outer membrane protein assembly factor BamB, contains PQQ-like beta-propeller repeat</fullName>
    </submittedName>
</protein>
<dbReference type="InterPro" id="IPR015943">
    <property type="entry name" value="WD40/YVTN_repeat-like_dom_sf"/>
</dbReference>
<dbReference type="PANTHER" id="PTHR34512:SF30">
    <property type="entry name" value="OUTER MEMBRANE PROTEIN ASSEMBLY FACTOR BAMB"/>
    <property type="match status" value="1"/>
</dbReference>
<evidence type="ECO:0000259" key="1">
    <source>
        <dbReference type="Pfam" id="PF13360"/>
    </source>
</evidence>
<reference evidence="3" key="1">
    <citation type="submission" date="2016-11" db="EMBL/GenBank/DDBJ databases">
        <authorList>
            <person name="Varghese N."/>
            <person name="Submissions S."/>
        </authorList>
    </citation>
    <scope>NUCLEOTIDE SEQUENCE [LARGE SCALE GENOMIC DNA]</scope>
    <source>
        <strain evidence="3">DSM 26910</strain>
    </source>
</reference>
<dbReference type="Gene3D" id="2.130.10.10">
    <property type="entry name" value="YVTN repeat-like/Quinoprotein amine dehydrogenase"/>
    <property type="match status" value="1"/>
</dbReference>
<name>A0A1M5F4F8_9BACT</name>
<dbReference type="Pfam" id="PF13360">
    <property type="entry name" value="PQQ_2"/>
    <property type="match status" value="1"/>
</dbReference>
<dbReference type="InterPro" id="IPR011047">
    <property type="entry name" value="Quinoprotein_ADH-like_sf"/>
</dbReference>
<accession>A0A1M5F4F8</accession>
<keyword evidence="3" id="KW-1185">Reference proteome</keyword>
<organism evidence="2 3">
    <name type="scientific">Mariniphaga anaerophila</name>
    <dbReference type="NCBI Taxonomy" id="1484053"/>
    <lineage>
        <taxon>Bacteria</taxon>
        <taxon>Pseudomonadati</taxon>
        <taxon>Bacteroidota</taxon>
        <taxon>Bacteroidia</taxon>
        <taxon>Marinilabiliales</taxon>
        <taxon>Prolixibacteraceae</taxon>
        <taxon>Mariniphaga</taxon>
    </lineage>
</organism>
<dbReference type="OrthoDB" id="1091598at2"/>